<proteinExistence type="predicted"/>
<accession>A0ABY8XH20</accession>
<keyword evidence="1" id="KW-0812">Transmembrane</keyword>
<sequence length="103" mass="10779">MSIGPRCGFVGTQFFWVGPGELVVLDVVRTGRIGTEAVVLSLVLLLSALTGVTAVRLGVRAAVDLVGRLLFLPTHAWSAAVVLLDVVVVAAAWYAAGHGKRAR</sequence>
<organism evidence="2 3">
    <name type="scientific">Amycolatopsis nalaikhensis</name>
    <dbReference type="NCBI Taxonomy" id="715472"/>
    <lineage>
        <taxon>Bacteria</taxon>
        <taxon>Bacillati</taxon>
        <taxon>Actinomycetota</taxon>
        <taxon>Actinomycetes</taxon>
        <taxon>Pseudonocardiales</taxon>
        <taxon>Pseudonocardiaceae</taxon>
        <taxon>Amycolatopsis</taxon>
    </lineage>
</organism>
<keyword evidence="3" id="KW-1185">Reference proteome</keyword>
<keyword evidence="1" id="KW-0472">Membrane</keyword>
<feature type="transmembrane region" description="Helical" evidence="1">
    <location>
        <begin position="77"/>
        <end position="96"/>
    </location>
</feature>
<reference evidence="2 3" key="1">
    <citation type="submission" date="2023-06" db="EMBL/GenBank/DDBJ databases">
        <authorList>
            <person name="Oyuntsetseg B."/>
            <person name="Kim S.B."/>
        </authorList>
    </citation>
    <scope>NUCLEOTIDE SEQUENCE [LARGE SCALE GENOMIC DNA]</scope>
    <source>
        <strain evidence="2 3">2-2</strain>
    </source>
</reference>
<evidence type="ECO:0000256" key="1">
    <source>
        <dbReference type="SAM" id="Phobius"/>
    </source>
</evidence>
<gene>
    <name evidence="2" type="ORF">QP939_39710</name>
</gene>
<name>A0ABY8XH20_9PSEU</name>
<keyword evidence="1" id="KW-1133">Transmembrane helix</keyword>
<feature type="transmembrane region" description="Helical" evidence="1">
    <location>
        <begin position="37"/>
        <end position="57"/>
    </location>
</feature>
<protein>
    <submittedName>
        <fullName evidence="2">Uncharacterized protein</fullName>
    </submittedName>
</protein>
<dbReference type="EMBL" id="CP127173">
    <property type="protein sequence ID" value="WIV54907.1"/>
    <property type="molecule type" value="Genomic_DNA"/>
</dbReference>
<dbReference type="Proteomes" id="UP001227101">
    <property type="component" value="Chromosome"/>
</dbReference>
<evidence type="ECO:0000313" key="2">
    <source>
        <dbReference type="EMBL" id="WIV54907.1"/>
    </source>
</evidence>
<dbReference type="RefSeq" id="WP_285451678.1">
    <property type="nucleotide sequence ID" value="NZ_CP127173.1"/>
</dbReference>
<evidence type="ECO:0000313" key="3">
    <source>
        <dbReference type="Proteomes" id="UP001227101"/>
    </source>
</evidence>